<evidence type="ECO:0000256" key="4">
    <source>
        <dbReference type="RuleBase" id="RU003629"/>
    </source>
</evidence>
<dbReference type="InterPro" id="IPR018102">
    <property type="entry name" value="Ribosomal_uS11_CS"/>
</dbReference>
<proteinExistence type="inferred from homology"/>
<dbReference type="GO" id="GO:1990904">
    <property type="term" value="C:ribonucleoprotein complex"/>
    <property type="evidence" value="ECO:0007669"/>
    <property type="project" value="UniProtKB-KW"/>
</dbReference>
<dbReference type="SUPFAM" id="SSF53137">
    <property type="entry name" value="Translational machinery components"/>
    <property type="match status" value="1"/>
</dbReference>
<evidence type="ECO:0000256" key="5">
    <source>
        <dbReference type="SAM" id="MobiDB-lite"/>
    </source>
</evidence>
<dbReference type="PROSITE" id="PS00054">
    <property type="entry name" value="RIBOSOMAL_S11"/>
    <property type="match status" value="1"/>
</dbReference>
<dbReference type="PANTHER" id="PTHR11759">
    <property type="entry name" value="40S RIBOSOMAL PROTEIN S14/30S RIBOSOMAL PROTEIN S11"/>
    <property type="match status" value="1"/>
</dbReference>
<evidence type="ECO:0000256" key="1">
    <source>
        <dbReference type="ARBA" id="ARBA00006194"/>
    </source>
</evidence>
<dbReference type="NCBIfam" id="NF007176">
    <property type="entry name" value="PRK09607.1"/>
    <property type="match status" value="1"/>
</dbReference>
<dbReference type="GO" id="GO:0006412">
    <property type="term" value="P:translation"/>
    <property type="evidence" value="ECO:0007669"/>
    <property type="project" value="InterPro"/>
</dbReference>
<accession>A0A7S0Q5P4</accession>
<dbReference type="GO" id="GO:0005840">
    <property type="term" value="C:ribosome"/>
    <property type="evidence" value="ECO:0007669"/>
    <property type="project" value="UniProtKB-KW"/>
</dbReference>
<dbReference type="HAMAP" id="MF_01310">
    <property type="entry name" value="Ribosomal_uS11"/>
    <property type="match status" value="1"/>
</dbReference>
<dbReference type="EMBL" id="HBEY01030469">
    <property type="protein sequence ID" value="CAD8611085.1"/>
    <property type="molecule type" value="Transcribed_RNA"/>
</dbReference>
<feature type="region of interest" description="Disordered" evidence="5">
    <location>
        <begin position="133"/>
        <end position="152"/>
    </location>
</feature>
<dbReference type="FunFam" id="3.30.420.80:FF:000002">
    <property type="entry name" value="40S ribosomal protein S14"/>
    <property type="match status" value="1"/>
</dbReference>
<dbReference type="AlphaFoldDB" id="A0A7S0Q5P4"/>
<gene>
    <name evidence="6" type="ORF">CPEL01642_LOCUS14463</name>
</gene>
<evidence type="ECO:0000256" key="3">
    <source>
        <dbReference type="ARBA" id="ARBA00023274"/>
    </source>
</evidence>
<feature type="compositionally biased region" description="Basic residues" evidence="5">
    <location>
        <begin position="143"/>
        <end position="152"/>
    </location>
</feature>
<comment type="similarity">
    <text evidence="1 4">Belongs to the universal ribosomal protein uS11 family.</text>
</comment>
<keyword evidence="3 4" id="KW-0687">Ribonucleoprotein</keyword>
<dbReference type="GO" id="GO:0003735">
    <property type="term" value="F:structural constituent of ribosome"/>
    <property type="evidence" value="ECO:0007669"/>
    <property type="project" value="InterPro"/>
</dbReference>
<reference evidence="6" key="1">
    <citation type="submission" date="2021-01" db="EMBL/GenBank/DDBJ databases">
        <authorList>
            <person name="Corre E."/>
            <person name="Pelletier E."/>
            <person name="Niang G."/>
            <person name="Scheremetjew M."/>
            <person name="Finn R."/>
            <person name="Kale V."/>
            <person name="Holt S."/>
            <person name="Cochrane G."/>
            <person name="Meng A."/>
            <person name="Brown T."/>
            <person name="Cohen L."/>
        </authorList>
    </citation>
    <scope>NUCLEOTIDE SEQUENCE</scope>
    <source>
        <strain evidence="6">PLY182g</strain>
    </source>
</reference>
<sequence length="152" mass="16238">MADAPAKKEKAVEEVTTLKNKVADGDEYFAVAHIFASFNDTFVHITDLSGRETLCRVTGGMKVKADRDEASPYAAMLAAMDAAAKAKELGVTAVHIKMRATGGNRTKTPGPGAQSALRALARAGLKIGRIEDVTPIPTDSTRRKGSRRGRRL</sequence>
<evidence type="ECO:0000256" key="2">
    <source>
        <dbReference type="ARBA" id="ARBA00022980"/>
    </source>
</evidence>
<dbReference type="Gene3D" id="3.30.420.80">
    <property type="entry name" value="Ribosomal protein S11"/>
    <property type="match status" value="1"/>
</dbReference>
<organism evidence="6">
    <name type="scientific">Coccolithus braarudii</name>
    <dbReference type="NCBI Taxonomy" id="221442"/>
    <lineage>
        <taxon>Eukaryota</taxon>
        <taxon>Haptista</taxon>
        <taxon>Haptophyta</taxon>
        <taxon>Prymnesiophyceae</taxon>
        <taxon>Coccolithales</taxon>
        <taxon>Coccolithaceae</taxon>
        <taxon>Coccolithus</taxon>
    </lineage>
</organism>
<evidence type="ECO:0008006" key="7">
    <source>
        <dbReference type="Google" id="ProtNLM"/>
    </source>
</evidence>
<evidence type="ECO:0000313" key="6">
    <source>
        <dbReference type="EMBL" id="CAD8611085.1"/>
    </source>
</evidence>
<name>A0A7S0Q5P4_9EUKA</name>
<dbReference type="PIRSF" id="PIRSF002131">
    <property type="entry name" value="Ribosomal_S11"/>
    <property type="match status" value="1"/>
</dbReference>
<dbReference type="Pfam" id="PF00411">
    <property type="entry name" value="Ribosomal_S11"/>
    <property type="match status" value="1"/>
</dbReference>
<protein>
    <recommendedName>
        <fullName evidence="7">40S ribosomal protein S14</fullName>
    </recommendedName>
</protein>
<dbReference type="InterPro" id="IPR001971">
    <property type="entry name" value="Ribosomal_uS11"/>
</dbReference>
<dbReference type="InterPro" id="IPR036967">
    <property type="entry name" value="Ribosomal_uS11_sf"/>
</dbReference>
<keyword evidence="2 4" id="KW-0689">Ribosomal protein</keyword>